<reference evidence="2 3" key="1">
    <citation type="submission" date="2019-06" db="EMBL/GenBank/DDBJ databases">
        <title>Draft genome sequence of the filamentous fungus Phialemoniopsis curvata isolated from diesel fuel.</title>
        <authorList>
            <person name="Varaljay V.A."/>
            <person name="Lyon W.J."/>
            <person name="Crouch A.L."/>
            <person name="Drake C.E."/>
            <person name="Hollomon J.M."/>
            <person name="Nadeau L.J."/>
            <person name="Nunn H.S."/>
            <person name="Stevenson B.S."/>
            <person name="Bojanowski C.L."/>
            <person name="Crookes-Goodson W.J."/>
        </authorList>
    </citation>
    <scope>NUCLEOTIDE SEQUENCE [LARGE SCALE GENOMIC DNA]</scope>
    <source>
        <strain evidence="2 3">D216</strain>
    </source>
</reference>
<name>A0A507B810_9PEZI</name>
<dbReference type="InterPro" id="IPR011009">
    <property type="entry name" value="Kinase-like_dom_sf"/>
</dbReference>
<evidence type="ECO:0000259" key="1">
    <source>
        <dbReference type="Pfam" id="PF01636"/>
    </source>
</evidence>
<dbReference type="AlphaFoldDB" id="A0A507B810"/>
<dbReference type="Proteomes" id="UP000319257">
    <property type="component" value="Unassembled WGS sequence"/>
</dbReference>
<sequence>MPSTTSSGSQYSATSMSQVSDSSTAEWEHEAFETFQSRVVDLFNTEFWIPGYSASTIRVERMQGGGFNRVIGVTIETESEEDFNVILRIPRMDEDLLEHDVGILEFVADRTSIPVPRVLSFDKGYDNPIACPYAVHARIPGETLTKTYPHLTHQQRCSVAEQLGQAYREMLELRSAVPGRLNSGLGPELFVSSLQNMSWDSDYPIFHTPYHHGQPPAWSIKDMLTARFDFLKSRFLEKLPLNFYTQDTLDRFIRMTAELDKMGCFRDHFYSIVHTDLQPRNVMATPDTEGEGVKITILDWDGAVFAPMFSTCSPPQWIWDWKDDEEDDEYYANDVPKTQENRELKQIFEDAAGPDFKRWAYGDANRLARRLTRFAYEGLVTNEHYREAEAMLTEWAALYDSRFPKPAPGLLEKAMSAAKWFYAWE</sequence>
<dbReference type="InterPro" id="IPR002575">
    <property type="entry name" value="Aminoglycoside_PTrfase"/>
</dbReference>
<dbReference type="InParanoid" id="A0A507B810"/>
<protein>
    <recommendedName>
        <fullName evidence="1">Aminoglycoside phosphotransferase domain-containing protein</fullName>
    </recommendedName>
</protein>
<feature type="domain" description="Aminoglycoside phosphotransferase" evidence="1">
    <location>
        <begin position="81"/>
        <end position="308"/>
    </location>
</feature>
<dbReference type="OrthoDB" id="10003767at2759"/>
<dbReference type="PANTHER" id="PTHR21310:SF56">
    <property type="entry name" value="AMINOGLYCOSIDE PHOSPHOTRANSFERASE DOMAIN-CONTAINING PROTEIN"/>
    <property type="match status" value="1"/>
</dbReference>
<dbReference type="Pfam" id="PF01636">
    <property type="entry name" value="APH"/>
    <property type="match status" value="1"/>
</dbReference>
<proteinExistence type="predicted"/>
<dbReference type="EMBL" id="SKBQ01000001">
    <property type="protein sequence ID" value="TPX15947.1"/>
    <property type="molecule type" value="Genomic_DNA"/>
</dbReference>
<accession>A0A507B810</accession>
<evidence type="ECO:0000313" key="3">
    <source>
        <dbReference type="Proteomes" id="UP000319257"/>
    </source>
</evidence>
<keyword evidence="3" id="KW-1185">Reference proteome</keyword>
<dbReference type="GeneID" id="41967728"/>
<comment type="caution">
    <text evidence="2">The sequence shown here is derived from an EMBL/GenBank/DDBJ whole genome shotgun (WGS) entry which is preliminary data.</text>
</comment>
<dbReference type="SUPFAM" id="SSF56112">
    <property type="entry name" value="Protein kinase-like (PK-like)"/>
    <property type="match status" value="1"/>
</dbReference>
<evidence type="ECO:0000313" key="2">
    <source>
        <dbReference type="EMBL" id="TPX15947.1"/>
    </source>
</evidence>
<dbReference type="PANTHER" id="PTHR21310">
    <property type="entry name" value="AMINOGLYCOSIDE PHOSPHOTRANSFERASE-RELATED-RELATED"/>
    <property type="match status" value="1"/>
</dbReference>
<organism evidence="2 3">
    <name type="scientific">Thyridium curvatum</name>
    <dbReference type="NCBI Taxonomy" id="1093900"/>
    <lineage>
        <taxon>Eukaryota</taxon>
        <taxon>Fungi</taxon>
        <taxon>Dikarya</taxon>
        <taxon>Ascomycota</taxon>
        <taxon>Pezizomycotina</taxon>
        <taxon>Sordariomycetes</taxon>
        <taxon>Sordariomycetidae</taxon>
        <taxon>Thyridiales</taxon>
        <taxon>Thyridiaceae</taxon>
        <taxon>Thyridium</taxon>
    </lineage>
</organism>
<dbReference type="InterPro" id="IPR051678">
    <property type="entry name" value="AGP_Transferase"/>
</dbReference>
<gene>
    <name evidence="2" type="ORF">E0L32_000281</name>
</gene>
<dbReference type="RefSeq" id="XP_030997658.1">
    <property type="nucleotide sequence ID" value="XM_031137040.1"/>
</dbReference>